<evidence type="ECO:0007829" key="3">
    <source>
        <dbReference type="PDB" id="8HDW"/>
    </source>
</evidence>
<organism evidence="1">
    <name type="scientific">Pseudanabaena phage Pam3</name>
    <dbReference type="NCBI Taxonomy" id="2936519"/>
    <lineage>
        <taxon>Viruses</taxon>
        <taxon>Duplodnaviria</taxon>
        <taxon>Heunggongvirae</taxon>
        <taxon>Uroviricota</taxon>
        <taxon>Caudoviricetes</taxon>
    </lineage>
</organism>
<reference evidence="1" key="1">
    <citation type="journal article" date="2022" name="Microbiome">
        <title>Comparative genomic analysis of five freshwater cyanophages and reference-guided metagenomic data mining.</title>
        <authorList>
            <person name="Du K."/>
            <person name="Yang F."/>
            <person name="Zhang J.T."/>
            <person name="Yu R.C."/>
            <person name="Deng Z."/>
            <person name="Li W.F."/>
            <person name="Chen Y."/>
            <person name="Li Q."/>
            <person name="Zhou C.Z."/>
        </authorList>
    </citation>
    <scope>NUCLEOTIDE SEQUENCE</scope>
</reference>
<accession>A0A9E7J1M1</accession>
<reference evidence="1" key="2">
    <citation type="submission" date="2022-03" db="EMBL/GenBank/DDBJ databases">
        <authorList>
            <person name="Du K."/>
            <person name="Yang F."/>
            <person name="Zhang J.T."/>
            <person name="Yu R.C."/>
            <person name="Deng Z."/>
            <person name="Li W.F."/>
            <person name="Chen Y."/>
            <person name="Li Q."/>
            <person name="Zhou C.Z."/>
        </authorList>
    </citation>
    <scope>NUCLEOTIDE SEQUENCE</scope>
</reference>
<name>A0ACD6BAM8_9CAUD</name>
<dbReference type="EMBL" id="ON014755">
    <property type="protein sequence ID" value="UQS95084.1"/>
    <property type="molecule type" value="Genomic_DNA"/>
</dbReference>
<reference evidence="2 3" key="3">
    <citation type="journal article" date="2023" name="Proc. Natl. Acad. Sci. U.S.A.">
        <title>Fine structure and assembly pattern of a minimal myophage Pam3.</title>
        <authorList>
            <person name="Yang F."/>
            <person name="Jiang Y.L."/>
            <person name="Zhang J.T."/>
            <person name="Zhu J."/>
            <person name="Du K."/>
            <person name="Yu R.C."/>
            <person name="Wei Z.L."/>
            <person name="Kong W.W."/>
            <person name="Cui N."/>
            <person name="Li W.F."/>
            <person name="Chen Y."/>
            <person name="Li Q."/>
            <person name="Zhou C.Z."/>
        </authorList>
    </citation>
    <scope>STRUCTURE BY ELECTRON MICROSCOPY (3.00 ANGSTROMS) OF 1-384</scope>
</reference>
<sequence>MAKLPYSRVTNVTLTRTDNFPTRRGFGTQLILTHTAVSGQVDATKRTKLYASLAEVEADYPANTSVYKAALSAFSQNPRPIRLKVGYAATPTGGDDAAKKADFITSLGAILNYDQAFYQITLDAALRDQPYLDGLVEWVEAQPKIAMIDSNAAGHEDPANTTVIAARHKGTVERTAVFYHTDSTEYLAASMAAYMSTRVFDDANSAYTLKFKKAPGVRAIDKGSAVVTAITGFVEQTGQSESAGHCANTLIDIGDQEFLVEGSTLTQNVFLDEIHATDWIIARTEEEMLSLFLNNDRVPFTDQGMQQLASVPRAIMQLAARAGIVALDLNPLTGAYEPAYTITVPSVFDIPESQRKARIAPAIQVRFRYAGAVHYSVINYTMTF</sequence>
<protein>
    <submittedName>
        <fullName evidence="1">Shealth protein</fullName>
    </submittedName>
</protein>
<evidence type="ECO:0007829" key="2">
    <source>
        <dbReference type="PDB" id="8HDR"/>
    </source>
</evidence>
<dbReference type="PDB" id="8HDW">
    <property type="method" value="EM"/>
    <property type="resolution" value="3.00 A"/>
    <property type="chains" value="M/N/O/P/Q/R/S/T/U/V/W/X=1-384"/>
</dbReference>
<accession>A0ACD6BAM8</accession>
<gene>
    <name evidence="1" type="ORF">Pam3_13</name>
</gene>
<keyword evidence="2 3" id="KW-0002">3D-structure</keyword>
<evidence type="ECO:0000313" key="1">
    <source>
        <dbReference type="EMBL" id="UQS95084.1"/>
    </source>
</evidence>
<dbReference type="PDB" id="8HDR">
    <property type="method" value="EM"/>
    <property type="resolution" value="3.66 A"/>
    <property type="chains" value="M/N/O/P/Q/R/S/T/U/V/W/X=1-384"/>
</dbReference>
<proteinExistence type="evidence at protein level"/>